<reference evidence="2" key="2">
    <citation type="submission" date="2023-05" db="EMBL/GenBank/DDBJ databases">
        <authorList>
            <person name="Schelkunov M.I."/>
        </authorList>
    </citation>
    <scope>NUCLEOTIDE SEQUENCE</scope>
    <source>
        <strain evidence="2">Hsosn_3</strain>
        <tissue evidence="2">Leaf</tissue>
    </source>
</reference>
<evidence type="ECO:0000313" key="2">
    <source>
        <dbReference type="EMBL" id="KAK1393022.1"/>
    </source>
</evidence>
<sequence length="219" mass="25242">MTFNTLLSLTTEKIVWSVRVRAQAVWKGINRKTNEFKGFNIIFIDEQSCRIHAFMSEKLCDGYALDLKEGQLYSLSNFNVHKYKGDEINRYVVGMCEKSAVTCLVSAEEPSKSRVKFKLYDGRNEAIVTFFNEFGQAFERALKEHSEEHVVIIVASAKVNKYEANQEIYLSNYPATRFYINQNHYSVSKIQKSMILGTEDKDEDATIFTVKEIKQLGKD</sequence>
<dbReference type="Pfam" id="PF02721">
    <property type="entry name" value="DUF223"/>
    <property type="match status" value="1"/>
</dbReference>
<comment type="caution">
    <text evidence="2">The sequence shown here is derived from an EMBL/GenBank/DDBJ whole genome shotgun (WGS) entry which is preliminary data.</text>
</comment>
<dbReference type="Pfam" id="PF13075">
    <property type="entry name" value="DUF3939"/>
    <property type="match status" value="1"/>
</dbReference>
<dbReference type="SUPFAM" id="SSF50249">
    <property type="entry name" value="Nucleic acid-binding proteins"/>
    <property type="match status" value="2"/>
</dbReference>
<reference evidence="2" key="1">
    <citation type="submission" date="2023-02" db="EMBL/GenBank/DDBJ databases">
        <title>Genome of toxic invasive species Heracleum sosnowskyi carries increased number of genes despite the absence of recent whole-genome duplications.</title>
        <authorList>
            <person name="Schelkunov M."/>
            <person name="Shtratnikova V."/>
            <person name="Makarenko M."/>
            <person name="Klepikova A."/>
            <person name="Omelchenko D."/>
            <person name="Novikova G."/>
            <person name="Obukhova E."/>
            <person name="Bogdanov V."/>
            <person name="Penin A."/>
            <person name="Logacheva M."/>
        </authorList>
    </citation>
    <scope>NUCLEOTIDE SEQUENCE</scope>
    <source>
        <strain evidence="2">Hsosn_3</strain>
        <tissue evidence="2">Leaf</tissue>
    </source>
</reference>
<feature type="domain" description="Replication protein A 70 kDa DNA-binding subunit B/D first OB fold" evidence="1">
    <location>
        <begin position="3"/>
        <end position="84"/>
    </location>
</feature>
<dbReference type="Proteomes" id="UP001237642">
    <property type="component" value="Unassembled WGS sequence"/>
</dbReference>
<proteinExistence type="predicted"/>
<dbReference type="InterPro" id="IPR025071">
    <property type="entry name" value="DUF3939"/>
</dbReference>
<dbReference type="InterPro" id="IPR012340">
    <property type="entry name" value="NA-bd_OB-fold"/>
</dbReference>
<keyword evidence="3" id="KW-1185">Reference proteome</keyword>
<evidence type="ECO:0000313" key="3">
    <source>
        <dbReference type="Proteomes" id="UP001237642"/>
    </source>
</evidence>
<accession>A0AAD8IVS0</accession>
<dbReference type="Gene3D" id="2.40.50.140">
    <property type="entry name" value="Nucleic acid-binding proteins"/>
    <property type="match status" value="2"/>
</dbReference>
<gene>
    <name evidence="2" type="ORF">POM88_012078</name>
</gene>
<evidence type="ECO:0000259" key="1">
    <source>
        <dbReference type="Pfam" id="PF02721"/>
    </source>
</evidence>
<organism evidence="2 3">
    <name type="scientific">Heracleum sosnowskyi</name>
    <dbReference type="NCBI Taxonomy" id="360622"/>
    <lineage>
        <taxon>Eukaryota</taxon>
        <taxon>Viridiplantae</taxon>
        <taxon>Streptophyta</taxon>
        <taxon>Embryophyta</taxon>
        <taxon>Tracheophyta</taxon>
        <taxon>Spermatophyta</taxon>
        <taxon>Magnoliopsida</taxon>
        <taxon>eudicotyledons</taxon>
        <taxon>Gunneridae</taxon>
        <taxon>Pentapetalae</taxon>
        <taxon>asterids</taxon>
        <taxon>campanulids</taxon>
        <taxon>Apiales</taxon>
        <taxon>Apiaceae</taxon>
        <taxon>Apioideae</taxon>
        <taxon>apioid superclade</taxon>
        <taxon>Tordylieae</taxon>
        <taxon>Tordyliinae</taxon>
        <taxon>Heracleum</taxon>
    </lineage>
</organism>
<protein>
    <recommendedName>
        <fullName evidence="1">Replication protein A 70 kDa DNA-binding subunit B/D first OB fold domain-containing protein</fullName>
    </recommendedName>
</protein>
<dbReference type="EMBL" id="JAUIZM010000003">
    <property type="protein sequence ID" value="KAK1393022.1"/>
    <property type="molecule type" value="Genomic_DNA"/>
</dbReference>
<name>A0AAD8IVS0_9APIA</name>
<dbReference type="AlphaFoldDB" id="A0AAD8IVS0"/>
<dbReference type="InterPro" id="IPR003871">
    <property type="entry name" value="RFA1B/D_OB_1st"/>
</dbReference>